<dbReference type="GO" id="GO:0003700">
    <property type="term" value="F:DNA-binding transcription factor activity"/>
    <property type="evidence" value="ECO:0007669"/>
    <property type="project" value="InterPro"/>
</dbReference>
<dbReference type="InterPro" id="IPR036388">
    <property type="entry name" value="WH-like_DNA-bd_sf"/>
</dbReference>
<dbReference type="PRINTS" id="PR00039">
    <property type="entry name" value="HTHLYSR"/>
</dbReference>
<dbReference type="OrthoDB" id="4131546at2"/>
<dbReference type="FunFam" id="1.10.10.10:FF:000001">
    <property type="entry name" value="LysR family transcriptional regulator"/>
    <property type="match status" value="1"/>
</dbReference>
<evidence type="ECO:0000313" key="6">
    <source>
        <dbReference type="EMBL" id="TQL97255.1"/>
    </source>
</evidence>
<dbReference type="PROSITE" id="PS50931">
    <property type="entry name" value="HTH_LYSR"/>
    <property type="match status" value="1"/>
</dbReference>
<evidence type="ECO:0000256" key="1">
    <source>
        <dbReference type="ARBA" id="ARBA00009437"/>
    </source>
</evidence>
<proteinExistence type="inferred from homology"/>
<dbReference type="SUPFAM" id="SSF53850">
    <property type="entry name" value="Periplasmic binding protein-like II"/>
    <property type="match status" value="1"/>
</dbReference>
<keyword evidence="2" id="KW-0805">Transcription regulation</keyword>
<comment type="similarity">
    <text evidence="1">Belongs to the LysR transcriptional regulatory family.</text>
</comment>
<dbReference type="Proteomes" id="UP000316096">
    <property type="component" value="Unassembled WGS sequence"/>
</dbReference>
<dbReference type="Pfam" id="PF00126">
    <property type="entry name" value="HTH_1"/>
    <property type="match status" value="1"/>
</dbReference>
<reference evidence="6 7" key="1">
    <citation type="submission" date="2019-06" db="EMBL/GenBank/DDBJ databases">
        <title>Sequencing the genomes of 1000 actinobacteria strains.</title>
        <authorList>
            <person name="Klenk H.-P."/>
        </authorList>
    </citation>
    <scope>NUCLEOTIDE SEQUENCE [LARGE SCALE GENOMIC DNA]</scope>
    <source>
        <strain evidence="6 7">DSM 102200</strain>
    </source>
</reference>
<gene>
    <name evidence="6" type="ORF">FB559_2834</name>
</gene>
<dbReference type="Gene3D" id="1.10.10.10">
    <property type="entry name" value="Winged helix-like DNA-binding domain superfamily/Winged helix DNA-binding domain"/>
    <property type="match status" value="1"/>
</dbReference>
<dbReference type="AlphaFoldDB" id="A0A543CJL7"/>
<dbReference type="GO" id="GO:0000976">
    <property type="term" value="F:transcription cis-regulatory region binding"/>
    <property type="evidence" value="ECO:0007669"/>
    <property type="project" value="TreeGrafter"/>
</dbReference>
<dbReference type="EMBL" id="VFOZ01000001">
    <property type="protein sequence ID" value="TQL97255.1"/>
    <property type="molecule type" value="Genomic_DNA"/>
</dbReference>
<dbReference type="PANTHER" id="PTHR30126">
    <property type="entry name" value="HTH-TYPE TRANSCRIPTIONAL REGULATOR"/>
    <property type="match status" value="1"/>
</dbReference>
<dbReference type="InterPro" id="IPR005119">
    <property type="entry name" value="LysR_subst-bd"/>
</dbReference>
<dbReference type="InterPro" id="IPR000847">
    <property type="entry name" value="LysR_HTH_N"/>
</dbReference>
<dbReference type="SUPFAM" id="SSF46785">
    <property type="entry name" value="Winged helix' DNA-binding domain"/>
    <property type="match status" value="1"/>
</dbReference>
<feature type="domain" description="HTH lysR-type" evidence="5">
    <location>
        <begin position="3"/>
        <end position="58"/>
    </location>
</feature>
<organism evidence="6 7">
    <name type="scientific">Actinoallomurus bryophytorum</name>
    <dbReference type="NCBI Taxonomy" id="1490222"/>
    <lineage>
        <taxon>Bacteria</taxon>
        <taxon>Bacillati</taxon>
        <taxon>Actinomycetota</taxon>
        <taxon>Actinomycetes</taxon>
        <taxon>Streptosporangiales</taxon>
        <taxon>Thermomonosporaceae</taxon>
        <taxon>Actinoallomurus</taxon>
    </lineage>
</organism>
<comment type="caution">
    <text evidence="6">The sequence shown here is derived from an EMBL/GenBank/DDBJ whole genome shotgun (WGS) entry which is preliminary data.</text>
</comment>
<keyword evidence="7" id="KW-1185">Reference proteome</keyword>
<accession>A0A543CJL7</accession>
<keyword evidence="4" id="KW-0804">Transcription</keyword>
<sequence length="294" mass="30416">MGVDPHLLRTFVAVARCASFSAAADELGYTQSAVSQHIAALEADLRTPLLHRRPVTPTEAGARLLEHAEPLLLRLAAARADVTRLAEVPTARLAVGTSAPAAPVLAAKLADVRAARPLASVTVRVLERESVVRQVADGTLDLGLVDGVAAPTDPLRLPDAGPLTTHAVAVEPLVVLLPTGHPLTGRAGLGLADLADARWIDAPETAMPLDRLRAATGIEGYRPCLRYEGTDVRGLIALATAGHGLALLPESALHGVSSGVAVPIIAPRLTHRTELLHRGLLDGPAALLAAALTA</sequence>
<protein>
    <submittedName>
        <fullName evidence="6">DNA-binding transcriptional LysR family regulator</fullName>
    </submittedName>
</protein>
<keyword evidence="3 6" id="KW-0238">DNA-binding</keyword>
<evidence type="ECO:0000256" key="2">
    <source>
        <dbReference type="ARBA" id="ARBA00023015"/>
    </source>
</evidence>
<dbReference type="PANTHER" id="PTHR30126:SF39">
    <property type="entry name" value="HTH-TYPE TRANSCRIPTIONAL REGULATOR CYSL"/>
    <property type="match status" value="1"/>
</dbReference>
<evidence type="ECO:0000313" key="7">
    <source>
        <dbReference type="Proteomes" id="UP000316096"/>
    </source>
</evidence>
<name>A0A543CJL7_9ACTN</name>
<evidence type="ECO:0000259" key="5">
    <source>
        <dbReference type="PROSITE" id="PS50931"/>
    </source>
</evidence>
<dbReference type="Pfam" id="PF03466">
    <property type="entry name" value="LysR_substrate"/>
    <property type="match status" value="1"/>
</dbReference>
<dbReference type="Gene3D" id="3.40.190.10">
    <property type="entry name" value="Periplasmic binding protein-like II"/>
    <property type="match status" value="2"/>
</dbReference>
<evidence type="ECO:0000256" key="4">
    <source>
        <dbReference type="ARBA" id="ARBA00023163"/>
    </source>
</evidence>
<dbReference type="InterPro" id="IPR036390">
    <property type="entry name" value="WH_DNA-bd_sf"/>
</dbReference>
<evidence type="ECO:0000256" key="3">
    <source>
        <dbReference type="ARBA" id="ARBA00023125"/>
    </source>
</evidence>